<feature type="compositionally biased region" description="Polar residues" evidence="8">
    <location>
        <begin position="704"/>
        <end position="720"/>
    </location>
</feature>
<dbReference type="PROSITE" id="PS00126">
    <property type="entry name" value="PDEASE_I_1"/>
    <property type="match status" value="1"/>
</dbReference>
<sequence length="1216" mass="133350">MLRPVATNTTLRELLDEQRAALDRARVMPSSSYLTRIEPVVPRAASADLTDEKAVRNPPRRLTRSIGGNSRLHDVAAELADIAEERAGRLDPARLSEDERGAVERLLEKLERMDGELFARFRPKAPAPAAAPVPAAAPSRAETDETIAMEQSTNSVGSPEASAPAPLQLARRDSEVVGRTESTIVSPTNASASATSQPATKQPMSFRFSKQIKKLQAVSHTPEIYRSMVQSRDAMLALFNFATQCSEARLGSDDVLKVMEAGFRTTTSAELATIYSRGSDGWERGVGHEFLMDTMTQSAVFAVPGDLDVVAKQGAIHREQDRIVVPIKADGVVIAAAEIMAASATVEDQLLENMARVAGMFIRNNNSFLESKWQRRKAEAMLVMARQLSEETLEEERLARGIMNFTTQLIEADTCCLFLVGEDGAIARVFTESTAGGDRTALVQAGRSIAELVVDNPAIINIDDAHGDSRFDKSTDQVRGKRTGSVLSVPVFFEGRIVAVQQLLRDHVGDEIDMSFSGRDIELMKTFTTFVGVCLRNCRVNAELLREQRKSEAILAVVRDMNNTDIRDVQSVVAQILSGARRLLKADRATLFLVDKERNDLFSDKEFNTEGVTIRVKKGSGIVGEVAKTGKAVNVPDAYRDARFNQEIDKQFGYRTVSIIAEPIFGPTGEIIAVAQLINKVDRGLPDLSRSFRTSLARNISASQIANGPGGANTSNTSSVVGIGGGPTQSPTPSRESPPPSFRFPQSPDLSIEAPPVHHPDMSVSNNDTTTVVGGGSVREADPSEAPRPETTNGKHFIPFNSDDHNAFKQFALFAGMALSNARLLEFAVKAAEDAVKLSQKGGELRSGTADRLGVSMTRSGRRHSTLREVRADTVENELQALLQTTLTDEEVTSAKLPDFNLFRFRREHGDAAPDKCARIVCQLIWETGLPVQFGCDMSTLMRFVLACRSRYRHVPYHNWFHAVDVCQTVHHFLYTGNCADVLEPLECFVLLVVALVHDLDHMGLNNSYHFKTESPLGILSSASGNTSVLEVHHCNLAIEILDDKKNDVFAGLSATLRAQAIRSLIDCVLATDMAKHGDLVEAIDKTLGDSSFDKGNDAHRRLAMLHITKAADISNVTKPFDVSRLWGASVTEEFYRQGDMEKEKGVDVLPMNDRSLRTELAKGQLGFINFMARKYFLAVTRTLFPQLQYTVDGIEANANRWQEELDLADIAHMSS</sequence>
<dbReference type="InterPro" id="IPR036971">
    <property type="entry name" value="PDEase_catalytic_dom_sf"/>
</dbReference>
<keyword evidence="2 6" id="KW-0479">Metal-binding</keyword>
<dbReference type="GO" id="GO:0004114">
    <property type="term" value="F:3',5'-cyclic-nucleotide phosphodiesterase activity"/>
    <property type="evidence" value="ECO:0007669"/>
    <property type="project" value="InterPro"/>
</dbReference>
<feature type="compositionally biased region" description="Polar residues" evidence="8">
    <location>
        <begin position="763"/>
        <end position="772"/>
    </location>
</feature>
<dbReference type="SMART" id="SM00471">
    <property type="entry name" value="HDc"/>
    <property type="match status" value="1"/>
</dbReference>
<comment type="cofactor">
    <cofactor evidence="7">
        <name>a divalent metal cation</name>
        <dbReference type="ChEBI" id="CHEBI:60240"/>
    </cofactor>
    <text evidence="7">Binds 2 divalent metal cations per subunit. Site 1 may preferentially bind zinc ions, while site 2 has a preference for magnesium and/or manganese ions.</text>
</comment>
<evidence type="ECO:0000256" key="8">
    <source>
        <dbReference type="SAM" id="MobiDB-lite"/>
    </source>
</evidence>
<dbReference type="InterPro" id="IPR023174">
    <property type="entry name" value="PDEase_CS"/>
</dbReference>
<dbReference type="InterPro" id="IPR023088">
    <property type="entry name" value="PDEase"/>
</dbReference>
<dbReference type="EC" id="3.1.4.-" evidence="7"/>
<feature type="binding site" evidence="6">
    <location>
        <position position="962"/>
    </location>
    <ligand>
        <name>Zn(2+)</name>
        <dbReference type="ChEBI" id="CHEBI:29105"/>
        <label>1</label>
    </ligand>
</feature>
<feature type="compositionally biased region" description="Basic and acidic residues" evidence="8">
    <location>
        <begin position="779"/>
        <end position="788"/>
    </location>
</feature>
<feature type="binding site" evidence="6">
    <location>
        <position position="999"/>
    </location>
    <ligand>
        <name>Zn(2+)</name>
        <dbReference type="ChEBI" id="CHEBI:29105"/>
        <label>2</label>
    </ligand>
</feature>
<evidence type="ECO:0000256" key="6">
    <source>
        <dbReference type="PIRSR" id="PIRSR623088-3"/>
    </source>
</evidence>
<dbReference type="Pfam" id="PF00233">
    <property type="entry name" value="PDEase_I"/>
    <property type="match status" value="1"/>
</dbReference>
<evidence type="ECO:0000256" key="7">
    <source>
        <dbReference type="RuleBase" id="RU363067"/>
    </source>
</evidence>
<dbReference type="PRINTS" id="PR00387">
    <property type="entry name" value="PDIESTERASE1"/>
</dbReference>
<dbReference type="InterPro" id="IPR029016">
    <property type="entry name" value="GAF-like_dom_sf"/>
</dbReference>
<dbReference type="PROSITE" id="PS51845">
    <property type="entry name" value="PDEASE_I_2"/>
    <property type="match status" value="1"/>
</dbReference>
<feature type="binding site" evidence="6">
    <location>
        <position position="998"/>
    </location>
    <ligand>
        <name>Zn(2+)</name>
        <dbReference type="ChEBI" id="CHEBI:29105"/>
        <label>1</label>
    </ligand>
</feature>
<dbReference type="Pfam" id="PF01590">
    <property type="entry name" value="GAF"/>
    <property type="match status" value="2"/>
</dbReference>
<protein>
    <recommendedName>
        <fullName evidence="7">Phosphodiesterase</fullName>
        <ecNumber evidence="7">3.1.4.-</ecNumber>
    </recommendedName>
</protein>
<gene>
    <name evidence="10" type="ORF">NDES1114_LOCUS13858</name>
</gene>
<dbReference type="InterPro" id="IPR002073">
    <property type="entry name" value="PDEase_catalytic_dom"/>
</dbReference>
<feature type="binding site" evidence="5">
    <location>
        <position position="1113"/>
    </location>
    <ligand>
        <name>AMP</name>
        <dbReference type="ChEBI" id="CHEBI:456215"/>
    </ligand>
</feature>
<feature type="region of interest" description="Disordered" evidence="8">
    <location>
        <begin position="149"/>
        <end position="203"/>
    </location>
</feature>
<feature type="region of interest" description="Disordered" evidence="8">
    <location>
        <begin position="704"/>
        <end position="794"/>
    </location>
</feature>
<dbReference type="CDD" id="cd00077">
    <property type="entry name" value="HDc"/>
    <property type="match status" value="1"/>
</dbReference>
<dbReference type="SUPFAM" id="SSF55781">
    <property type="entry name" value="GAF domain-like"/>
    <property type="match status" value="2"/>
</dbReference>
<feature type="active site" description="Proton donor" evidence="4">
    <location>
        <position position="958"/>
    </location>
</feature>
<dbReference type="PANTHER" id="PTHR11347">
    <property type="entry name" value="CYCLIC NUCLEOTIDE PHOSPHODIESTERASE"/>
    <property type="match status" value="1"/>
</dbReference>
<dbReference type="InterPro" id="IPR003018">
    <property type="entry name" value="GAF"/>
</dbReference>
<dbReference type="GO" id="GO:0007165">
    <property type="term" value="P:signal transduction"/>
    <property type="evidence" value="ECO:0007669"/>
    <property type="project" value="InterPro"/>
</dbReference>
<dbReference type="FunFam" id="1.10.1300.10:FF:000025">
    <property type="entry name" value="Phosphodiesterase"/>
    <property type="match status" value="1"/>
</dbReference>
<dbReference type="Gene3D" id="3.30.450.40">
    <property type="match status" value="2"/>
</dbReference>
<feature type="compositionally biased region" description="Polar residues" evidence="8">
    <location>
        <begin position="180"/>
        <end position="203"/>
    </location>
</feature>
<dbReference type="GO" id="GO:0046872">
    <property type="term" value="F:metal ion binding"/>
    <property type="evidence" value="ECO:0007669"/>
    <property type="project" value="UniProtKB-KW"/>
</dbReference>
<feature type="domain" description="PDEase" evidence="9">
    <location>
        <begin position="875"/>
        <end position="1209"/>
    </location>
</feature>
<evidence type="ECO:0000256" key="1">
    <source>
        <dbReference type="ARBA" id="ARBA00022535"/>
    </source>
</evidence>
<keyword evidence="1" id="KW-0140">cGMP</keyword>
<dbReference type="SUPFAM" id="SSF109604">
    <property type="entry name" value="HD-domain/PDEase-like"/>
    <property type="match status" value="1"/>
</dbReference>
<feature type="binding site" evidence="5">
    <location>
        <position position="999"/>
    </location>
    <ligand>
        <name>AMP</name>
        <dbReference type="ChEBI" id="CHEBI:456215"/>
    </ligand>
</feature>
<proteinExistence type="inferred from homology"/>
<feature type="binding site" evidence="5">
    <location>
        <begin position="958"/>
        <end position="962"/>
    </location>
    <ligand>
        <name>AMP</name>
        <dbReference type="ChEBI" id="CHEBI:456215"/>
    </ligand>
</feature>
<evidence type="ECO:0000256" key="5">
    <source>
        <dbReference type="PIRSR" id="PIRSR623088-2"/>
    </source>
</evidence>
<evidence type="ECO:0000256" key="4">
    <source>
        <dbReference type="PIRSR" id="PIRSR623088-1"/>
    </source>
</evidence>
<feature type="binding site" evidence="6">
    <location>
        <position position="999"/>
    </location>
    <ligand>
        <name>Zn(2+)</name>
        <dbReference type="ChEBI" id="CHEBI:29105"/>
        <label>1</label>
    </ligand>
</feature>
<feature type="binding site" evidence="5">
    <location>
        <position position="1165"/>
    </location>
    <ligand>
        <name>AMP</name>
        <dbReference type="ChEBI" id="CHEBI:456215"/>
    </ligand>
</feature>
<evidence type="ECO:0000256" key="3">
    <source>
        <dbReference type="ARBA" id="ARBA00022801"/>
    </source>
</evidence>
<evidence type="ECO:0000259" key="9">
    <source>
        <dbReference type="PROSITE" id="PS51845"/>
    </source>
</evidence>
<name>A0A7S1Q1G9_NEODS</name>
<keyword evidence="3 7" id="KW-0378">Hydrolase</keyword>
<dbReference type="AlphaFoldDB" id="A0A7S1Q1G9"/>
<dbReference type="EMBL" id="HBGF01020958">
    <property type="protein sequence ID" value="CAD9114308.1"/>
    <property type="molecule type" value="Transcribed_RNA"/>
</dbReference>
<evidence type="ECO:0000256" key="2">
    <source>
        <dbReference type="ARBA" id="ARBA00022723"/>
    </source>
</evidence>
<feature type="binding site" evidence="6">
    <location>
        <position position="1113"/>
    </location>
    <ligand>
        <name>Zn(2+)</name>
        <dbReference type="ChEBI" id="CHEBI:29105"/>
        <label>1</label>
    </ligand>
</feature>
<dbReference type="Gene3D" id="1.10.1300.10">
    <property type="entry name" value="3'5'-cyclic nucleotide phosphodiesterase, catalytic domain"/>
    <property type="match status" value="1"/>
</dbReference>
<reference evidence="10" key="1">
    <citation type="submission" date="2021-01" db="EMBL/GenBank/DDBJ databases">
        <authorList>
            <person name="Corre E."/>
            <person name="Pelletier E."/>
            <person name="Niang G."/>
            <person name="Scheremetjew M."/>
            <person name="Finn R."/>
            <person name="Kale V."/>
            <person name="Holt S."/>
            <person name="Cochrane G."/>
            <person name="Meng A."/>
            <person name="Brown T."/>
            <person name="Cohen L."/>
        </authorList>
    </citation>
    <scope>NUCLEOTIDE SEQUENCE</scope>
    <source>
        <strain evidence="10">CCAP 1951/1</strain>
    </source>
</reference>
<dbReference type="SMART" id="SM00065">
    <property type="entry name" value="GAF"/>
    <property type="match status" value="2"/>
</dbReference>
<accession>A0A7S1Q1G9</accession>
<evidence type="ECO:0000313" key="10">
    <source>
        <dbReference type="EMBL" id="CAD9114308.1"/>
    </source>
</evidence>
<comment type="similarity">
    <text evidence="7">Belongs to the cyclic nucleotide phosphodiesterase family.</text>
</comment>
<dbReference type="InterPro" id="IPR003607">
    <property type="entry name" value="HD/PDEase_dom"/>
</dbReference>
<organism evidence="10">
    <name type="scientific">Neobodo designis</name>
    <name type="common">Flagellated protozoan</name>
    <name type="synonym">Bodo designis</name>
    <dbReference type="NCBI Taxonomy" id="312471"/>
    <lineage>
        <taxon>Eukaryota</taxon>
        <taxon>Discoba</taxon>
        <taxon>Euglenozoa</taxon>
        <taxon>Kinetoplastea</taxon>
        <taxon>Metakinetoplastina</taxon>
        <taxon>Neobodonida</taxon>
        <taxon>Neobodo</taxon>
    </lineage>
</organism>